<dbReference type="Gene3D" id="3.40.50.10420">
    <property type="entry name" value="NagB/RpiA/CoA transferase-like"/>
    <property type="match status" value="1"/>
</dbReference>
<dbReference type="Pfam" id="PF02589">
    <property type="entry name" value="LUD_dom"/>
    <property type="match status" value="1"/>
</dbReference>
<name>A0A9W6B460_9FLAO</name>
<sequence length="193" mass="21420">MSSREHILSRIKKHKPQLIELPDLSVFAHEINTEKLVNDFINTSTTNASTVVNMIGQSINFDTYIPLFIAENFGDNAITYTPLNSSNKEILDFKSNHIDVFVTQPQIAVAENGCMWIHDKQMQQRIAAFASEHTLFIVDHKTIVPTMHQAYKALQINAHGYGVFIAGPSKTADIEQSLVIGAQGAVSNTVILV</sequence>
<reference evidence="2" key="1">
    <citation type="submission" date="2022-07" db="EMBL/GenBank/DDBJ databases">
        <title>Taxonomy of Novel Oxalotrophic and Methylotrophic Bacteria.</title>
        <authorList>
            <person name="Sahin N."/>
            <person name="Tani A."/>
        </authorList>
    </citation>
    <scope>NUCLEOTIDE SEQUENCE</scope>
    <source>
        <strain evidence="2">AM327</strain>
    </source>
</reference>
<dbReference type="InterPro" id="IPR003741">
    <property type="entry name" value="LUD_dom"/>
</dbReference>
<proteinExistence type="predicted"/>
<dbReference type="EMBL" id="BRVP01000002">
    <property type="protein sequence ID" value="GLB51255.1"/>
    <property type="molecule type" value="Genomic_DNA"/>
</dbReference>
<feature type="domain" description="LUD" evidence="1">
    <location>
        <begin position="82"/>
        <end position="193"/>
    </location>
</feature>
<dbReference type="AlphaFoldDB" id="A0A9W6B460"/>
<dbReference type="SUPFAM" id="SSF100950">
    <property type="entry name" value="NagB/RpiA/CoA transferase-like"/>
    <property type="match status" value="1"/>
</dbReference>
<evidence type="ECO:0000313" key="2">
    <source>
        <dbReference type="EMBL" id="GLB51255.1"/>
    </source>
</evidence>
<keyword evidence="3" id="KW-1185">Reference proteome</keyword>
<dbReference type="RefSeq" id="WP_281751607.1">
    <property type="nucleotide sequence ID" value="NZ_BRVP01000002.1"/>
</dbReference>
<accession>A0A9W6B460</accession>
<dbReference type="InterPro" id="IPR037171">
    <property type="entry name" value="NagB/RpiA_transferase-like"/>
</dbReference>
<dbReference type="InterPro" id="IPR024185">
    <property type="entry name" value="FTHF_cligase-like_sf"/>
</dbReference>
<comment type="caution">
    <text evidence="2">The sequence shown here is derived from an EMBL/GenBank/DDBJ whole genome shotgun (WGS) entry which is preliminary data.</text>
</comment>
<organism evidence="2 3">
    <name type="scientific">Neptunitalea chrysea</name>
    <dbReference type="NCBI Taxonomy" id="1647581"/>
    <lineage>
        <taxon>Bacteria</taxon>
        <taxon>Pseudomonadati</taxon>
        <taxon>Bacteroidota</taxon>
        <taxon>Flavobacteriia</taxon>
        <taxon>Flavobacteriales</taxon>
        <taxon>Flavobacteriaceae</taxon>
        <taxon>Neptunitalea</taxon>
    </lineage>
</organism>
<evidence type="ECO:0000313" key="3">
    <source>
        <dbReference type="Proteomes" id="UP001143545"/>
    </source>
</evidence>
<dbReference type="PANTHER" id="PTHR43682">
    <property type="entry name" value="LACTATE UTILIZATION PROTEIN C"/>
    <property type="match status" value="1"/>
</dbReference>
<dbReference type="Proteomes" id="UP001143545">
    <property type="component" value="Unassembled WGS sequence"/>
</dbReference>
<protein>
    <submittedName>
        <fullName evidence="2">Lactate dehydrogenase</fullName>
    </submittedName>
</protein>
<evidence type="ECO:0000259" key="1">
    <source>
        <dbReference type="Pfam" id="PF02589"/>
    </source>
</evidence>
<dbReference type="PANTHER" id="PTHR43682:SF1">
    <property type="entry name" value="LACTATE UTILIZATION PROTEIN C"/>
    <property type="match status" value="1"/>
</dbReference>
<gene>
    <name evidence="2" type="primary">lldG</name>
    <name evidence="2" type="ORF">NBRC110019_02940</name>
</gene>